<evidence type="ECO:0000313" key="3">
    <source>
        <dbReference type="Proteomes" id="UP000186551"/>
    </source>
</evidence>
<keyword evidence="1" id="KW-0732">Signal</keyword>
<dbReference type="STRING" id="1797110.A3841_19385"/>
<dbReference type="InterPro" id="IPR029055">
    <property type="entry name" value="Ntn_hydrolases_N"/>
</dbReference>
<dbReference type="PANTHER" id="PTHR43881">
    <property type="entry name" value="GAMMA-GLUTAMYLTRANSPEPTIDASE (AFU_ORTHOLOGUE AFUA_4G13580)"/>
    <property type="match status" value="1"/>
</dbReference>
<dbReference type="RefSeq" id="WP_073852570.1">
    <property type="nucleotide sequence ID" value="NZ_LVWA01000005.1"/>
</dbReference>
<sequence>MKHLLPLLLLLTVILSAQAQQTQKPVLHGKNWMAITGKPLAATAGAMTFQKGGNAVDAACTMLAATCTMWDVLSWGGETQALIYNPKTNKVIAINAMGVAPTGATPEFFKGKGYNFPPEHGPLAATTPGTAGGLMHMLARYGTLSLEEVLAPAMEMAAGYPIEAQTANSIERGKDKIKQWPYSKKVFLTHPGEKREAPEPGEIFVQQDLLQTLTKLVEAERAALKKGKSREEAIMAAYDRFYKGDIAKEFVRGSKEQGGLITMKDLANWKVLEEEPLVTNYKGIDVYKLQQWTQGPSLLQALNILENFDLKSMGYNSSKYIHTVYQSMSMAFADRDFYYGDPYFAPQEPMKGLLSKDYAKQRAALIRYEKNDARIGPGDPYPFEGKKNPYLKLLKERGFEFDTTRRNFAPTHDLRNGSSMVEYQDRLWRGTTTIEAADKEGWVVSITPSGGWLPACIAGNTGIGMSQRMQSFVLDEQLNPFNVVAPGKRPRVTLTPSMALKDGKPYLSFAVQGGDTQEQNLLQFFLNVVEFGMNVQQAAEAANFNTNQLWLSLGGSKTEDRQPKPGHILLHDSTPEEVREQLRKMGYTLTFDDRTSGPINAVYFDWKHGSFWGGSSNHGEDYGIGW</sequence>
<dbReference type="Gene3D" id="1.10.246.130">
    <property type="match status" value="1"/>
</dbReference>
<evidence type="ECO:0000256" key="1">
    <source>
        <dbReference type="SAM" id="SignalP"/>
    </source>
</evidence>
<dbReference type="GO" id="GO:0016740">
    <property type="term" value="F:transferase activity"/>
    <property type="evidence" value="ECO:0007669"/>
    <property type="project" value="UniProtKB-KW"/>
</dbReference>
<accession>A0A1Q5PE26</accession>
<dbReference type="Gene3D" id="3.60.20.40">
    <property type="match status" value="1"/>
</dbReference>
<gene>
    <name evidence="2" type="ORF">A3841_19385</name>
</gene>
<dbReference type="Pfam" id="PF01019">
    <property type="entry name" value="G_glu_transpept"/>
    <property type="match status" value="1"/>
</dbReference>
<proteinExistence type="predicted"/>
<feature type="signal peptide" evidence="1">
    <location>
        <begin position="1"/>
        <end position="19"/>
    </location>
</feature>
<keyword evidence="2" id="KW-0808">Transferase</keyword>
<dbReference type="SUPFAM" id="SSF56235">
    <property type="entry name" value="N-terminal nucleophile aminohydrolases (Ntn hydrolases)"/>
    <property type="match status" value="1"/>
</dbReference>
<feature type="chain" id="PRO_5012953952" evidence="1">
    <location>
        <begin position="20"/>
        <end position="626"/>
    </location>
</feature>
<protein>
    <submittedName>
        <fullName evidence="2">Gamma-glutamyltransferase</fullName>
    </submittedName>
</protein>
<evidence type="ECO:0000313" key="2">
    <source>
        <dbReference type="EMBL" id="OKL40467.1"/>
    </source>
</evidence>
<dbReference type="InterPro" id="IPR043138">
    <property type="entry name" value="GGT_lsub"/>
</dbReference>
<organism evidence="2 3">
    <name type="scientific">Pontibacter flavimaris</name>
    <dbReference type="NCBI Taxonomy" id="1797110"/>
    <lineage>
        <taxon>Bacteria</taxon>
        <taxon>Pseudomonadati</taxon>
        <taxon>Bacteroidota</taxon>
        <taxon>Cytophagia</taxon>
        <taxon>Cytophagales</taxon>
        <taxon>Hymenobacteraceae</taxon>
        <taxon>Pontibacter</taxon>
    </lineage>
</organism>
<dbReference type="PRINTS" id="PR01210">
    <property type="entry name" value="GGTRANSPTASE"/>
</dbReference>
<dbReference type="AlphaFoldDB" id="A0A1Q5PE26"/>
<dbReference type="InterPro" id="IPR052896">
    <property type="entry name" value="GGT-like_enzyme"/>
</dbReference>
<dbReference type="PANTHER" id="PTHR43881:SF1">
    <property type="entry name" value="GAMMA-GLUTAMYLTRANSPEPTIDASE (AFU_ORTHOLOGUE AFUA_4G13580)"/>
    <property type="match status" value="1"/>
</dbReference>
<reference evidence="2 3" key="1">
    <citation type="submission" date="2016-03" db="EMBL/GenBank/DDBJ databases">
        <title>Genome sequence of Pontibacter sp. nov., of the family cytophagaceae, isolated from marine sediment of the Yellow Sea, China.</title>
        <authorList>
            <person name="Zhang G."/>
            <person name="Zhang R."/>
        </authorList>
    </citation>
    <scope>NUCLEOTIDE SEQUENCE [LARGE SCALE GENOMIC DNA]</scope>
    <source>
        <strain evidence="2 3">S10-8</strain>
    </source>
</reference>
<keyword evidence="3" id="KW-1185">Reference proteome</keyword>
<dbReference type="InterPro" id="IPR043137">
    <property type="entry name" value="GGT_ssub_C"/>
</dbReference>
<dbReference type="Proteomes" id="UP000186551">
    <property type="component" value="Unassembled WGS sequence"/>
</dbReference>
<comment type="caution">
    <text evidence="2">The sequence shown here is derived from an EMBL/GenBank/DDBJ whole genome shotgun (WGS) entry which is preliminary data.</text>
</comment>
<dbReference type="EMBL" id="LVWA01000005">
    <property type="protein sequence ID" value="OKL40467.1"/>
    <property type="molecule type" value="Genomic_DNA"/>
</dbReference>
<dbReference type="OrthoDB" id="9781342at2"/>
<name>A0A1Q5PE26_9BACT</name>